<evidence type="ECO:0000313" key="5">
    <source>
        <dbReference type="EMBL" id="KZP11137.1"/>
    </source>
</evidence>
<feature type="region of interest" description="Disordered" evidence="3">
    <location>
        <begin position="264"/>
        <end position="305"/>
    </location>
</feature>
<feature type="domain" description="Peptidase A1" evidence="4">
    <location>
        <begin position="326"/>
        <end position="471"/>
    </location>
</feature>
<sequence length="476" mass="52360">MRPCVVSLDDSLHAKQDGIACAASGMRDAAWILVDQHGSRRRAEQALEETPDYVILVAPLRYPTLSHTPPVVQVACQCHTVENLVRLVDGQTRTAAWSYIDPRNPQKGMLGGPIVFKIAFAAYFAKVQTWYTVKLSEFTARAYSPKYKQYLDMLQDWHTYTSKPITDKDGNPKQPSRLAGKLRKDLWDTAIPSYRMCPNITRHHKPVGAQLSQREGTTRQLVRLEDEAVLASQTAQPTSIFMRTRSSEGRSCRHIKLLEDAFQASRRTNRNPDHQKGQGASVSLPGAPPEGTARSGSSGQDGPNERCLQEGVRVIREGEWPFGYFFYTVDIGEYIFPGSTAKGLGLTGAGKQAILDTGTTLNYVPTKLAKAYNAQFSPPAKFVADEDTYYVACNATVPAFDVVIGGKTFTVDAKDQILPSGTNAKGEELCISGTQDGGDPSDPETIYILGDVFLHNVVSTFNVVNNTITLTQRTAY</sequence>
<keyword evidence="2" id="KW-0378">Hydrolase</keyword>
<dbReference type="OrthoDB" id="15189at2759"/>
<dbReference type="InterPro" id="IPR021109">
    <property type="entry name" value="Peptidase_aspartic_dom_sf"/>
</dbReference>
<evidence type="ECO:0000259" key="4">
    <source>
        <dbReference type="PROSITE" id="PS51767"/>
    </source>
</evidence>
<dbReference type="PANTHER" id="PTHR47966">
    <property type="entry name" value="BETA-SITE APP-CLEAVING ENZYME, ISOFORM A-RELATED"/>
    <property type="match status" value="1"/>
</dbReference>
<dbReference type="Pfam" id="PF00026">
    <property type="entry name" value="Asp"/>
    <property type="match status" value="1"/>
</dbReference>
<keyword evidence="5" id="KW-0645">Protease</keyword>
<keyword evidence="2" id="KW-0064">Aspartyl protease</keyword>
<dbReference type="GO" id="GO:0000324">
    <property type="term" value="C:fungal-type vacuole"/>
    <property type="evidence" value="ECO:0007669"/>
    <property type="project" value="TreeGrafter"/>
</dbReference>
<dbReference type="PANTHER" id="PTHR47966:SF47">
    <property type="entry name" value="ENDOPEPTIDASE, PUTATIVE (AFU_ORTHOLOGUE AFUA_3G01220)-RELATED"/>
    <property type="match status" value="1"/>
</dbReference>
<gene>
    <name evidence="5" type="ORF">FIBSPDRAFT_988646</name>
</gene>
<dbReference type="GO" id="GO:0004190">
    <property type="term" value="F:aspartic-type endopeptidase activity"/>
    <property type="evidence" value="ECO:0007669"/>
    <property type="project" value="UniProtKB-KW"/>
</dbReference>
<dbReference type="AlphaFoldDB" id="A0A166A0Y9"/>
<dbReference type="Gene3D" id="2.40.70.10">
    <property type="entry name" value="Acid Proteases"/>
    <property type="match status" value="1"/>
</dbReference>
<dbReference type="InterPro" id="IPR001969">
    <property type="entry name" value="Aspartic_peptidase_AS"/>
</dbReference>
<dbReference type="STRING" id="436010.A0A166A0Y9"/>
<reference evidence="5" key="1">
    <citation type="journal article" date="2016" name="Mol. Biol. Evol.">
        <title>Comparative Genomics of Early-Diverging Mushroom-Forming Fungi Provides Insights into the Origins of Lignocellulose Decay Capabilities.</title>
        <authorList>
            <person name="Nagy L.G."/>
            <person name="Riley R."/>
            <person name="Tritt A."/>
            <person name="Adam C."/>
            <person name="Daum C."/>
            <person name="Floudas D."/>
            <person name="Sun H."/>
            <person name="Yadav J.S."/>
            <person name="Pangilinan J."/>
            <person name="Larsson K.H."/>
            <person name="Matsuura K."/>
            <person name="Barry K."/>
            <person name="Labutti K."/>
            <person name="Kuo R."/>
            <person name="Ohm R.A."/>
            <person name="Bhattacharya S.S."/>
            <person name="Shirouzu T."/>
            <person name="Yoshinaga Y."/>
            <person name="Martin F.M."/>
            <person name="Grigoriev I.V."/>
            <person name="Hibbett D.S."/>
        </authorList>
    </citation>
    <scope>NUCLEOTIDE SEQUENCE [LARGE SCALE GENOMIC DNA]</scope>
    <source>
        <strain evidence="5">CBS 109695</strain>
    </source>
</reference>
<evidence type="ECO:0000256" key="2">
    <source>
        <dbReference type="ARBA" id="ARBA00022750"/>
    </source>
</evidence>
<dbReference type="EMBL" id="KV417668">
    <property type="protein sequence ID" value="KZP11137.1"/>
    <property type="molecule type" value="Genomic_DNA"/>
</dbReference>
<proteinExistence type="inferred from homology"/>
<name>A0A166A0Y9_9AGAM</name>
<dbReference type="InterPro" id="IPR001461">
    <property type="entry name" value="Aspartic_peptidase_A1"/>
</dbReference>
<dbReference type="PROSITE" id="PS51767">
    <property type="entry name" value="PEPTIDASE_A1"/>
    <property type="match status" value="1"/>
</dbReference>
<dbReference type="InterPro" id="IPR033121">
    <property type="entry name" value="PEPTIDASE_A1"/>
</dbReference>
<organism evidence="5">
    <name type="scientific">Athelia psychrophila</name>
    <dbReference type="NCBI Taxonomy" id="1759441"/>
    <lineage>
        <taxon>Eukaryota</taxon>
        <taxon>Fungi</taxon>
        <taxon>Dikarya</taxon>
        <taxon>Basidiomycota</taxon>
        <taxon>Agaricomycotina</taxon>
        <taxon>Agaricomycetes</taxon>
        <taxon>Agaricomycetidae</taxon>
        <taxon>Atheliales</taxon>
        <taxon>Atheliaceae</taxon>
        <taxon>Athelia</taxon>
    </lineage>
</organism>
<dbReference type="GO" id="GO:0006508">
    <property type="term" value="P:proteolysis"/>
    <property type="evidence" value="ECO:0007669"/>
    <property type="project" value="UniProtKB-KW"/>
</dbReference>
<evidence type="ECO:0000256" key="3">
    <source>
        <dbReference type="SAM" id="MobiDB-lite"/>
    </source>
</evidence>
<protein>
    <submittedName>
        <fullName evidence="5">Acid protease</fullName>
    </submittedName>
</protein>
<evidence type="ECO:0000256" key="1">
    <source>
        <dbReference type="ARBA" id="ARBA00007447"/>
    </source>
</evidence>
<dbReference type="SUPFAM" id="SSF50630">
    <property type="entry name" value="Acid proteases"/>
    <property type="match status" value="1"/>
</dbReference>
<comment type="similarity">
    <text evidence="1">Belongs to the peptidase A1 family.</text>
</comment>
<accession>A0A166A0Y9</accession>
<dbReference type="PROSITE" id="PS00141">
    <property type="entry name" value="ASP_PROTEASE"/>
    <property type="match status" value="1"/>
</dbReference>